<accession>A0A2S3HWA9</accession>
<reference evidence="2" key="1">
    <citation type="submission" date="2018-04" db="EMBL/GenBank/DDBJ databases">
        <title>WGS assembly of Panicum hallii.</title>
        <authorList>
            <person name="Lovell J."/>
            <person name="Jenkins J."/>
            <person name="Lowry D."/>
            <person name="Mamidi S."/>
            <person name="Sreedasyam A."/>
            <person name="Weng X."/>
            <person name="Barry K."/>
            <person name="Bonette J."/>
            <person name="Campitelli B."/>
            <person name="Daum C."/>
            <person name="Gordon S."/>
            <person name="Gould B."/>
            <person name="Lipzen A."/>
            <person name="Macqueen A."/>
            <person name="Palacio-Mejia J."/>
            <person name="Plott C."/>
            <person name="Shakirov E."/>
            <person name="Shu S."/>
            <person name="Yoshinaga Y."/>
            <person name="Zane M."/>
            <person name="Rokhsar D."/>
            <person name="Grimwood J."/>
            <person name="Schmutz J."/>
            <person name="Juenger T."/>
        </authorList>
    </citation>
    <scope>NUCLEOTIDE SEQUENCE [LARGE SCALE GENOMIC DNA]</scope>
    <source>
        <strain evidence="2">FIL2</strain>
    </source>
</reference>
<dbReference type="AlphaFoldDB" id="A0A2S3HWA9"/>
<dbReference type="EMBL" id="CM008050">
    <property type="protein sequence ID" value="PAN31327.1"/>
    <property type="molecule type" value="Genomic_DNA"/>
</dbReference>
<dbReference type="Gramene" id="PAN31327">
    <property type="protein sequence ID" value="PAN31327"/>
    <property type="gene ID" value="PAHAL_5G412600"/>
</dbReference>
<protein>
    <submittedName>
        <fullName evidence="2">Uncharacterized protein</fullName>
    </submittedName>
</protein>
<gene>
    <name evidence="2" type="ORF">PAHAL_5G412600</name>
</gene>
<name>A0A2S3HWA9_9POAL</name>
<evidence type="ECO:0000256" key="1">
    <source>
        <dbReference type="SAM" id="MobiDB-lite"/>
    </source>
</evidence>
<organism evidence="2">
    <name type="scientific">Panicum hallii</name>
    <dbReference type="NCBI Taxonomy" id="206008"/>
    <lineage>
        <taxon>Eukaryota</taxon>
        <taxon>Viridiplantae</taxon>
        <taxon>Streptophyta</taxon>
        <taxon>Embryophyta</taxon>
        <taxon>Tracheophyta</taxon>
        <taxon>Spermatophyta</taxon>
        <taxon>Magnoliopsida</taxon>
        <taxon>Liliopsida</taxon>
        <taxon>Poales</taxon>
        <taxon>Poaceae</taxon>
        <taxon>PACMAD clade</taxon>
        <taxon>Panicoideae</taxon>
        <taxon>Panicodae</taxon>
        <taxon>Paniceae</taxon>
        <taxon>Panicinae</taxon>
        <taxon>Panicum</taxon>
        <taxon>Panicum sect. Panicum</taxon>
    </lineage>
</organism>
<sequence>MVRDGGGLPSRSLGSGVIHGLPHQRRDDRPVLHLRDAVRVPAHLRLGPRLPRHNRASPRNAEGWQDVLSELPGGRVCVPSRSCPVQLRVGIEGALLLVRLVAAGVVLLCSSKRSRGETGGALIVGSEWKKEAMVLASCVNSKREKRQRRWLVRLSDLRKERDRWCLSCSGRSREGRGARSREERRGGLLLEKKRSTRHRGVKRALPHPLNVNIQSNEESTLQI</sequence>
<proteinExistence type="predicted"/>
<feature type="region of interest" description="Disordered" evidence="1">
    <location>
        <begin position="1"/>
        <end position="25"/>
    </location>
</feature>
<evidence type="ECO:0000313" key="2">
    <source>
        <dbReference type="EMBL" id="PAN31327.1"/>
    </source>
</evidence>
<dbReference type="Proteomes" id="UP000243499">
    <property type="component" value="Chromosome 5"/>
</dbReference>